<dbReference type="InterPro" id="IPR036005">
    <property type="entry name" value="Creatinase/aminopeptidase-like"/>
</dbReference>
<evidence type="ECO:0000256" key="3">
    <source>
        <dbReference type="ARBA" id="ARBA00008766"/>
    </source>
</evidence>
<dbReference type="InterPro" id="IPR052433">
    <property type="entry name" value="X-Pro_dipept-like"/>
</dbReference>
<evidence type="ECO:0000256" key="2">
    <source>
        <dbReference type="ARBA" id="ARBA00001936"/>
    </source>
</evidence>
<dbReference type="InterPro" id="IPR001714">
    <property type="entry name" value="Pept_M24_MAP"/>
</dbReference>
<evidence type="ECO:0000256" key="6">
    <source>
        <dbReference type="ARBA" id="ARBA00022723"/>
    </source>
</evidence>
<dbReference type="PRINTS" id="PR00599">
    <property type="entry name" value="MAPEPTIDASE"/>
</dbReference>
<comment type="cofactor">
    <cofactor evidence="2">
        <name>Mn(2+)</name>
        <dbReference type="ChEBI" id="CHEBI:29035"/>
    </cofactor>
</comment>
<keyword evidence="6" id="KW-0479">Metal-binding</keyword>
<dbReference type="PANTHER" id="PTHR43226">
    <property type="entry name" value="XAA-PRO AMINOPEPTIDASE 3"/>
    <property type="match status" value="1"/>
</dbReference>
<dbReference type="InterPro" id="IPR001131">
    <property type="entry name" value="Peptidase_M24B_aminopep-P_CS"/>
</dbReference>
<gene>
    <name evidence="11" type="ORF">ACFQ2T_14235</name>
</gene>
<dbReference type="Pfam" id="PF00557">
    <property type="entry name" value="Peptidase_M24"/>
    <property type="match status" value="1"/>
</dbReference>
<dbReference type="SMART" id="SM01011">
    <property type="entry name" value="AMP_N"/>
    <property type="match status" value="1"/>
</dbReference>
<dbReference type="EMBL" id="JBHTLN010000007">
    <property type="protein sequence ID" value="MFD1123671.1"/>
    <property type="molecule type" value="Genomic_DNA"/>
</dbReference>
<keyword evidence="8" id="KW-0482">Metalloprotease</keyword>
<evidence type="ECO:0000256" key="1">
    <source>
        <dbReference type="ARBA" id="ARBA00001424"/>
    </source>
</evidence>
<organism evidence="11 12">
    <name type="scientific">Methylophilus flavus</name>
    <dbReference type="NCBI Taxonomy" id="640084"/>
    <lineage>
        <taxon>Bacteria</taxon>
        <taxon>Pseudomonadati</taxon>
        <taxon>Pseudomonadota</taxon>
        <taxon>Betaproteobacteria</taxon>
        <taxon>Nitrosomonadales</taxon>
        <taxon>Methylophilaceae</taxon>
        <taxon>Methylophilus</taxon>
    </lineage>
</organism>
<evidence type="ECO:0000313" key="11">
    <source>
        <dbReference type="EMBL" id="MFD1123671.1"/>
    </source>
</evidence>
<dbReference type="Gene3D" id="3.40.350.10">
    <property type="entry name" value="Creatinase/prolidase N-terminal domain"/>
    <property type="match status" value="1"/>
</dbReference>
<name>A0ABW3PFU0_9PROT</name>
<evidence type="ECO:0000256" key="8">
    <source>
        <dbReference type="ARBA" id="ARBA00023049"/>
    </source>
</evidence>
<dbReference type="RefSeq" id="WP_379035589.1">
    <property type="nucleotide sequence ID" value="NZ_JBHTLN010000007.1"/>
</dbReference>
<evidence type="ECO:0000256" key="9">
    <source>
        <dbReference type="ARBA" id="ARBA00023211"/>
    </source>
</evidence>
<dbReference type="GO" id="GO:0004177">
    <property type="term" value="F:aminopeptidase activity"/>
    <property type="evidence" value="ECO:0007669"/>
    <property type="project" value="UniProtKB-KW"/>
</dbReference>
<feature type="domain" description="Aminopeptidase P N-terminal" evidence="10">
    <location>
        <begin position="4"/>
        <end position="136"/>
    </location>
</feature>
<comment type="catalytic activity">
    <reaction evidence="1">
        <text>Release of any N-terminal amino acid, including proline, that is linked to proline, even from a dipeptide or tripeptide.</text>
        <dbReference type="EC" id="3.4.11.9"/>
    </reaction>
</comment>
<comment type="similarity">
    <text evidence="3">Belongs to the peptidase M24B family.</text>
</comment>
<evidence type="ECO:0000256" key="7">
    <source>
        <dbReference type="ARBA" id="ARBA00022801"/>
    </source>
</evidence>
<keyword evidence="11" id="KW-0031">Aminopeptidase</keyword>
<dbReference type="SUPFAM" id="SSF53092">
    <property type="entry name" value="Creatinase/prolidase N-terminal domain"/>
    <property type="match status" value="1"/>
</dbReference>
<dbReference type="InterPro" id="IPR000994">
    <property type="entry name" value="Pept_M24"/>
</dbReference>
<sequence>MHEFSRQEFSQRRQQLMSRMQAGIAVIPTAPEVTRNRDSHYPYRFDSYFYYLTGFKEPEAVLVLVAGAENKSILFCRDKDIEREIWDGFRHGPEAARTEFGFDETYSITQLDEILPKLMANQPALFYSLGNDAGWDAKLTGWLNTVRAQTRSGIQAPAAVVDVRQHVDSLRLIKSPWEIDLMRRSAEIAAGAHNRAMQVAKPGKWEYEVEAEFLHAFYRQGAQAPAYTSIVAGGANACTLHYNANNAELKQGDLLLIDAGCELDGYASDITRTFPVSGRFSGPQKDLYELVLTAQAAAIASVSPQHHWNAPHEAALGVLVDGFIHYGLCQGSRDEVLENGSYRQFYMHRTGHWLGLDVHDAGEYKTSAGDWVMLQAGNVLTVEPGCYVRPADNVPEHFWNIGIRIEDDVLVTEAGHDVITTAAIKSVHDIEALMRDSA</sequence>
<evidence type="ECO:0000313" key="12">
    <source>
        <dbReference type="Proteomes" id="UP001597206"/>
    </source>
</evidence>
<dbReference type="InterPro" id="IPR007865">
    <property type="entry name" value="Aminopep_P_N"/>
</dbReference>
<dbReference type="Gene3D" id="3.90.230.10">
    <property type="entry name" value="Creatinase/methionine aminopeptidase superfamily"/>
    <property type="match status" value="1"/>
</dbReference>
<evidence type="ECO:0000256" key="4">
    <source>
        <dbReference type="ARBA" id="ARBA00012574"/>
    </source>
</evidence>
<reference evidence="12" key="1">
    <citation type="journal article" date="2019" name="Int. J. Syst. Evol. Microbiol.">
        <title>The Global Catalogue of Microorganisms (GCM) 10K type strain sequencing project: providing services to taxonomists for standard genome sequencing and annotation.</title>
        <authorList>
            <consortium name="The Broad Institute Genomics Platform"/>
            <consortium name="The Broad Institute Genome Sequencing Center for Infectious Disease"/>
            <person name="Wu L."/>
            <person name="Ma J."/>
        </authorList>
    </citation>
    <scope>NUCLEOTIDE SEQUENCE [LARGE SCALE GENOMIC DNA]</scope>
    <source>
        <strain evidence="12">CCUG 58411</strain>
    </source>
</reference>
<proteinExistence type="inferred from homology"/>
<dbReference type="InterPro" id="IPR029149">
    <property type="entry name" value="Creatin/AminoP/Spt16_N"/>
</dbReference>
<protein>
    <recommendedName>
        <fullName evidence="4">Xaa-Pro aminopeptidase</fullName>
        <ecNumber evidence="4">3.4.11.9</ecNumber>
    </recommendedName>
</protein>
<keyword evidence="5" id="KW-0645">Protease</keyword>
<dbReference type="PANTHER" id="PTHR43226:SF4">
    <property type="entry name" value="XAA-PRO AMINOPEPTIDASE 3"/>
    <property type="match status" value="1"/>
</dbReference>
<dbReference type="Pfam" id="PF05195">
    <property type="entry name" value="AMP_N"/>
    <property type="match status" value="1"/>
</dbReference>
<dbReference type="EC" id="3.4.11.9" evidence="4"/>
<keyword evidence="9" id="KW-0464">Manganese</keyword>
<dbReference type="PROSITE" id="PS00491">
    <property type="entry name" value="PROLINE_PEPTIDASE"/>
    <property type="match status" value="1"/>
</dbReference>
<keyword evidence="12" id="KW-1185">Reference proteome</keyword>
<comment type="caution">
    <text evidence="11">The sequence shown here is derived from an EMBL/GenBank/DDBJ whole genome shotgun (WGS) entry which is preliminary data.</text>
</comment>
<evidence type="ECO:0000256" key="5">
    <source>
        <dbReference type="ARBA" id="ARBA00022670"/>
    </source>
</evidence>
<dbReference type="SUPFAM" id="SSF55920">
    <property type="entry name" value="Creatinase/aminopeptidase"/>
    <property type="match status" value="1"/>
</dbReference>
<keyword evidence="7" id="KW-0378">Hydrolase</keyword>
<dbReference type="Proteomes" id="UP001597206">
    <property type="component" value="Unassembled WGS sequence"/>
</dbReference>
<accession>A0ABW3PFU0</accession>
<dbReference type="CDD" id="cd01087">
    <property type="entry name" value="Prolidase"/>
    <property type="match status" value="1"/>
</dbReference>
<evidence type="ECO:0000259" key="10">
    <source>
        <dbReference type="SMART" id="SM01011"/>
    </source>
</evidence>